<evidence type="ECO:0000256" key="1">
    <source>
        <dbReference type="SAM" id="Phobius"/>
    </source>
</evidence>
<dbReference type="Proteomes" id="UP001275436">
    <property type="component" value="Unassembled WGS sequence"/>
</dbReference>
<proteinExistence type="predicted"/>
<gene>
    <name evidence="2" type="ORF">MACH08_15670</name>
</gene>
<accession>A0ABQ5TFX2</accession>
<keyword evidence="1" id="KW-0812">Transmembrane</keyword>
<comment type="caution">
    <text evidence="2">The sequence shown here is derived from an EMBL/GenBank/DDBJ whole genome shotgun (WGS) entry which is preliminary data.</text>
</comment>
<reference evidence="2 3" key="1">
    <citation type="submission" date="2023-02" db="EMBL/GenBank/DDBJ databases">
        <title>Oceanobacillus kimchii IFOP_LL358 isolated form Alexandrium catenella lab strain.</title>
        <authorList>
            <person name="Gajardo G."/>
            <person name="Ueki S."/>
            <person name="Maruyama F."/>
        </authorList>
    </citation>
    <scope>NUCLEOTIDE SEQUENCE [LARGE SCALE GENOMIC DNA]</scope>
    <source>
        <strain evidence="2 3">IFOP_LL358</strain>
    </source>
</reference>
<feature type="transmembrane region" description="Helical" evidence="1">
    <location>
        <begin position="12"/>
        <end position="30"/>
    </location>
</feature>
<feature type="transmembrane region" description="Helical" evidence="1">
    <location>
        <begin position="70"/>
        <end position="90"/>
    </location>
</feature>
<protein>
    <submittedName>
        <fullName evidence="2">Uncharacterized protein</fullName>
    </submittedName>
</protein>
<feature type="transmembrane region" description="Helical" evidence="1">
    <location>
        <begin position="42"/>
        <end position="61"/>
    </location>
</feature>
<dbReference type="EMBL" id="BSKO01000001">
    <property type="protein sequence ID" value="GLO65783.1"/>
    <property type="molecule type" value="Genomic_DNA"/>
</dbReference>
<keyword evidence="1" id="KW-1133">Transmembrane helix</keyword>
<organism evidence="2 3">
    <name type="scientific">Oceanobacillus kimchii</name>
    <dbReference type="NCBI Taxonomy" id="746691"/>
    <lineage>
        <taxon>Bacteria</taxon>
        <taxon>Bacillati</taxon>
        <taxon>Bacillota</taxon>
        <taxon>Bacilli</taxon>
        <taxon>Bacillales</taxon>
        <taxon>Bacillaceae</taxon>
        <taxon>Oceanobacillus</taxon>
    </lineage>
</organism>
<keyword evidence="1" id="KW-0472">Membrane</keyword>
<dbReference type="RefSeq" id="WP_317957932.1">
    <property type="nucleotide sequence ID" value="NZ_BSKO01000001.1"/>
</dbReference>
<name>A0ABQ5TFX2_9BACI</name>
<evidence type="ECO:0000313" key="3">
    <source>
        <dbReference type="Proteomes" id="UP001275436"/>
    </source>
</evidence>
<keyword evidence="3" id="KW-1185">Reference proteome</keyword>
<evidence type="ECO:0000313" key="2">
    <source>
        <dbReference type="EMBL" id="GLO65783.1"/>
    </source>
</evidence>
<sequence>MSEHKKVELQKGFYIYGIILFLYWGLMFFLDKDYFSSKYMIEGMSFIGVAVIIYFLLVYLFHKSDVGRKIVMWVLGVVFIVAVTGFFVTFG</sequence>